<proteinExistence type="predicted"/>
<organism evidence="2">
    <name type="scientific">Tanacetum cinerariifolium</name>
    <name type="common">Dalmatian daisy</name>
    <name type="synonym">Chrysanthemum cinerariifolium</name>
    <dbReference type="NCBI Taxonomy" id="118510"/>
    <lineage>
        <taxon>Eukaryota</taxon>
        <taxon>Viridiplantae</taxon>
        <taxon>Streptophyta</taxon>
        <taxon>Embryophyta</taxon>
        <taxon>Tracheophyta</taxon>
        <taxon>Spermatophyta</taxon>
        <taxon>Magnoliopsida</taxon>
        <taxon>eudicotyledons</taxon>
        <taxon>Gunneridae</taxon>
        <taxon>Pentapetalae</taxon>
        <taxon>asterids</taxon>
        <taxon>campanulids</taxon>
        <taxon>Asterales</taxon>
        <taxon>Asteraceae</taxon>
        <taxon>Asteroideae</taxon>
        <taxon>Anthemideae</taxon>
        <taxon>Anthemidinae</taxon>
        <taxon>Tanacetum</taxon>
    </lineage>
</organism>
<dbReference type="InterPro" id="IPR056924">
    <property type="entry name" value="SH3_Tf2-1"/>
</dbReference>
<keyword evidence="2" id="KW-0695">RNA-directed DNA polymerase</keyword>
<keyword evidence="2" id="KW-0548">Nucleotidyltransferase</keyword>
<evidence type="ECO:0000259" key="1">
    <source>
        <dbReference type="Pfam" id="PF24626"/>
    </source>
</evidence>
<dbReference type="Pfam" id="PF24626">
    <property type="entry name" value="SH3_Tf2-1"/>
    <property type="match status" value="1"/>
</dbReference>
<reference evidence="2" key="1">
    <citation type="journal article" date="2019" name="Sci. Rep.">
        <title>Draft genome of Tanacetum cinerariifolium, the natural source of mosquito coil.</title>
        <authorList>
            <person name="Yamashiro T."/>
            <person name="Shiraishi A."/>
            <person name="Satake H."/>
            <person name="Nakayama K."/>
        </authorList>
    </citation>
    <scope>NUCLEOTIDE SEQUENCE</scope>
</reference>
<dbReference type="PANTHER" id="PTHR46148:SF59">
    <property type="entry name" value="NUCLEOTIDYLTRANSFERASE, RIBONUCLEASE H"/>
    <property type="match status" value="1"/>
</dbReference>
<dbReference type="AlphaFoldDB" id="A0A699KXN0"/>
<accession>A0A699KXN0</accession>
<name>A0A699KXN0_TANCI</name>
<evidence type="ECO:0000313" key="2">
    <source>
        <dbReference type="EMBL" id="GFB11000.1"/>
    </source>
</evidence>
<dbReference type="PANTHER" id="PTHR46148">
    <property type="entry name" value="CHROMO DOMAIN-CONTAINING PROTEIN"/>
    <property type="match status" value="1"/>
</dbReference>
<dbReference type="EMBL" id="BKCJ010554120">
    <property type="protein sequence ID" value="GFB11000.1"/>
    <property type="molecule type" value="Genomic_DNA"/>
</dbReference>
<feature type="domain" description="Tf2-1-like SH3-like" evidence="1">
    <location>
        <begin position="1"/>
        <end position="61"/>
    </location>
</feature>
<sequence>MLKVSPRKGVIRFGKRGKLNPHYIGLFKTLKRVSPMAYTLELPKEFSNVHNTFYVSNLTKCLSHESLVIPMKELRLKDKLNFMEELIEIIDREVKQQKQRHITIVKVRWNSKRGPEFTWECKIKFMPSQAICSNIYFYNIRVGNKMHKAFPLPGESSHWQYKFSLPVNVVPTARRLEMPLPGVCTAIEEMMKKLPVKNRWQLH</sequence>
<gene>
    <name evidence="2" type="ORF">Tci_682971</name>
</gene>
<keyword evidence="2" id="KW-0808">Transferase</keyword>
<protein>
    <submittedName>
        <fullName evidence="2">Putative reverse transcriptase domain-containing protein</fullName>
    </submittedName>
</protein>
<comment type="caution">
    <text evidence="2">The sequence shown here is derived from an EMBL/GenBank/DDBJ whole genome shotgun (WGS) entry which is preliminary data.</text>
</comment>
<dbReference type="GO" id="GO:0003964">
    <property type="term" value="F:RNA-directed DNA polymerase activity"/>
    <property type="evidence" value="ECO:0007669"/>
    <property type="project" value="UniProtKB-KW"/>
</dbReference>